<dbReference type="Proteomes" id="UP001519271">
    <property type="component" value="Unassembled WGS sequence"/>
</dbReference>
<organism evidence="1 2">
    <name type="scientific">Youngiibacter multivorans</name>
    <dbReference type="NCBI Taxonomy" id="937251"/>
    <lineage>
        <taxon>Bacteria</taxon>
        <taxon>Bacillati</taxon>
        <taxon>Bacillota</taxon>
        <taxon>Clostridia</taxon>
        <taxon>Eubacteriales</taxon>
        <taxon>Clostridiaceae</taxon>
        <taxon>Youngiibacter</taxon>
    </lineage>
</organism>
<protein>
    <submittedName>
        <fullName evidence="1">Uncharacterized protein</fullName>
    </submittedName>
</protein>
<proteinExistence type="predicted"/>
<sequence>MAEKKIPSLDNALLIKRVTSGTFGDPCGYEEILMRTKNNRYVLVRRGGESSHCPGESIDLIMKADALKWLDIN</sequence>
<reference evidence="1 2" key="1">
    <citation type="submission" date="2021-03" db="EMBL/GenBank/DDBJ databases">
        <title>Genomic Encyclopedia of Type Strains, Phase IV (KMG-IV): sequencing the most valuable type-strain genomes for metagenomic binning, comparative biology and taxonomic classification.</title>
        <authorList>
            <person name="Goeker M."/>
        </authorList>
    </citation>
    <scope>NUCLEOTIDE SEQUENCE [LARGE SCALE GENOMIC DNA]</scope>
    <source>
        <strain evidence="1 2">DSM 6139</strain>
    </source>
</reference>
<keyword evidence="2" id="KW-1185">Reference proteome</keyword>
<accession>A0ABS4G3E0</accession>
<dbReference type="EMBL" id="JAGGKC010000011">
    <property type="protein sequence ID" value="MBP1919065.1"/>
    <property type="molecule type" value="Genomic_DNA"/>
</dbReference>
<evidence type="ECO:0000313" key="2">
    <source>
        <dbReference type="Proteomes" id="UP001519271"/>
    </source>
</evidence>
<gene>
    <name evidence="1" type="ORF">J2Z34_001552</name>
</gene>
<name>A0ABS4G3E0_9CLOT</name>
<dbReference type="RefSeq" id="WP_209459285.1">
    <property type="nucleotide sequence ID" value="NZ_JAGGKC010000011.1"/>
</dbReference>
<comment type="caution">
    <text evidence="1">The sequence shown here is derived from an EMBL/GenBank/DDBJ whole genome shotgun (WGS) entry which is preliminary data.</text>
</comment>
<evidence type="ECO:0000313" key="1">
    <source>
        <dbReference type="EMBL" id="MBP1919065.1"/>
    </source>
</evidence>